<dbReference type="EMBL" id="PKUR01000002">
    <property type="protein sequence ID" value="PLW86633.1"/>
    <property type="molecule type" value="Genomic_DNA"/>
</dbReference>
<dbReference type="SUPFAM" id="SSF103642">
    <property type="entry name" value="Sec-C motif"/>
    <property type="match status" value="1"/>
</dbReference>
<dbReference type="InterPro" id="IPR004027">
    <property type="entry name" value="SEC_C_motif"/>
</dbReference>
<gene>
    <name evidence="1" type="ORF">C0029_09570</name>
</gene>
<sequence length="61" mass="6470">MNTDSTDFPTPNFANTATGGCSDTSCCPPPEPVTRLAPKVGRNYPCPCGSERKFKKCCGRG</sequence>
<dbReference type="KEGG" id="hja:BST95_10540"/>
<protein>
    <submittedName>
        <fullName evidence="1">Zinc chelation protein SecC</fullName>
    </submittedName>
</protein>
<organism evidence="1 2">
    <name type="scientific">Halioglobus japonicus</name>
    <dbReference type="NCBI Taxonomy" id="930805"/>
    <lineage>
        <taxon>Bacteria</taxon>
        <taxon>Pseudomonadati</taxon>
        <taxon>Pseudomonadota</taxon>
        <taxon>Gammaproteobacteria</taxon>
        <taxon>Cellvibrionales</taxon>
        <taxon>Halieaceae</taxon>
        <taxon>Halioglobus</taxon>
    </lineage>
</organism>
<dbReference type="AlphaFoldDB" id="A0AAP8MF04"/>
<reference evidence="1 2" key="1">
    <citation type="submission" date="2018-01" db="EMBL/GenBank/DDBJ databases">
        <title>The draft genome sequence of Halioglobus japonicus S1-36.</title>
        <authorList>
            <person name="Du Z.-J."/>
            <person name="Shi M.-J."/>
        </authorList>
    </citation>
    <scope>NUCLEOTIDE SEQUENCE [LARGE SCALE GENOMIC DNA]</scope>
    <source>
        <strain evidence="1 2">S1-36</strain>
    </source>
</reference>
<dbReference type="RefSeq" id="WP_084199325.1">
    <property type="nucleotide sequence ID" value="NZ_BMYL01000002.1"/>
</dbReference>
<evidence type="ECO:0000313" key="2">
    <source>
        <dbReference type="Proteomes" id="UP000235162"/>
    </source>
</evidence>
<dbReference type="Pfam" id="PF02810">
    <property type="entry name" value="SEC-C"/>
    <property type="match status" value="1"/>
</dbReference>
<keyword evidence="2" id="KW-1185">Reference proteome</keyword>
<comment type="caution">
    <text evidence="1">The sequence shown here is derived from an EMBL/GenBank/DDBJ whole genome shotgun (WGS) entry which is preliminary data.</text>
</comment>
<name>A0AAP8MF04_9GAMM</name>
<dbReference type="Proteomes" id="UP000235162">
    <property type="component" value="Unassembled WGS sequence"/>
</dbReference>
<proteinExistence type="predicted"/>
<evidence type="ECO:0000313" key="1">
    <source>
        <dbReference type="EMBL" id="PLW86633.1"/>
    </source>
</evidence>
<dbReference type="Gene3D" id="3.10.450.50">
    <property type="match status" value="1"/>
</dbReference>
<accession>A0AAP8MF04</accession>